<evidence type="ECO:0000313" key="2">
    <source>
        <dbReference type="EMBL" id="QIH24477.1"/>
    </source>
</evidence>
<dbReference type="RefSeq" id="WP_006735138.1">
    <property type="nucleotide sequence ID" value="NZ_CP049224.1"/>
</dbReference>
<feature type="transmembrane region" description="Helical" evidence="1">
    <location>
        <begin position="20"/>
        <end position="45"/>
    </location>
</feature>
<protein>
    <submittedName>
        <fullName evidence="2">Uncharacterized protein</fullName>
    </submittedName>
</protein>
<evidence type="ECO:0000256" key="1">
    <source>
        <dbReference type="SAM" id="Phobius"/>
    </source>
</evidence>
<evidence type="ECO:0000313" key="3">
    <source>
        <dbReference type="Proteomes" id="UP000501676"/>
    </source>
</evidence>
<organism evidence="2 3">
    <name type="scientific">Lactobacillus iners</name>
    <dbReference type="NCBI Taxonomy" id="147802"/>
    <lineage>
        <taxon>Bacteria</taxon>
        <taxon>Bacillati</taxon>
        <taxon>Bacillota</taxon>
        <taxon>Bacilli</taxon>
        <taxon>Lactobacillales</taxon>
        <taxon>Lactobacillaceae</taxon>
        <taxon>Lactobacillus</taxon>
    </lineage>
</organism>
<geneLocation type="plasmid" evidence="3">
    <name>pc0210c1</name>
</geneLocation>
<gene>
    <name evidence="2" type="ORF">G6Z83_07080</name>
</gene>
<proteinExistence type="predicted"/>
<name>A0A6G7BES1_9LACO</name>
<dbReference type="AlphaFoldDB" id="A0A6G7BES1"/>
<reference evidence="2 3" key="1">
    <citation type="submission" date="2020-02" db="EMBL/GenBank/DDBJ databases">
        <title>Complete genome sequences of six Lactobacillus iners strains isolated from the human vagina.</title>
        <authorList>
            <person name="France M.T."/>
            <person name="Rutt L."/>
            <person name="Narina S."/>
            <person name="Arbaugh S."/>
            <person name="Humphrys M.S."/>
            <person name="Ma B."/>
            <person name="Hayward M.R."/>
            <person name="Relman D."/>
            <person name="Kwon D.S."/>
            <person name="Ravel J."/>
        </authorList>
    </citation>
    <scope>NUCLEOTIDE SEQUENCE [LARGE SCALE GENOMIC DNA]</scope>
    <source>
        <strain evidence="2 3">C0210C1</strain>
        <plasmid evidence="3">pc0210c1</plasmid>
    </source>
</reference>
<keyword evidence="2" id="KW-0614">Plasmid</keyword>
<keyword evidence="1" id="KW-0472">Membrane</keyword>
<accession>A0A6G7BES1</accession>
<keyword evidence="1" id="KW-0812">Transmembrane</keyword>
<dbReference type="Proteomes" id="UP000501676">
    <property type="component" value="Plasmid pC0210C1"/>
</dbReference>
<sequence>MLTLGFNKYRNCFDVTDEEGTIITAVGDGILTGIFLTEIVCPFIAHMLMTGKLF</sequence>
<dbReference type="EMBL" id="CP049229">
    <property type="protein sequence ID" value="QIH24477.1"/>
    <property type="molecule type" value="Genomic_DNA"/>
</dbReference>
<keyword evidence="1" id="KW-1133">Transmembrane helix</keyword>